<dbReference type="InterPro" id="IPR001279">
    <property type="entry name" value="Metallo-B-lactamas"/>
</dbReference>
<gene>
    <name evidence="2" type="ORF">BEN51_04975</name>
</gene>
<dbReference type="Proteomes" id="UP000264883">
    <property type="component" value="Chromosome"/>
</dbReference>
<dbReference type="EMBL" id="CP016786">
    <property type="protein sequence ID" value="ASW42844.1"/>
    <property type="molecule type" value="Genomic_DNA"/>
</dbReference>
<dbReference type="SUPFAM" id="SSF56281">
    <property type="entry name" value="Metallo-hydrolase/oxidoreductase"/>
    <property type="match status" value="1"/>
</dbReference>
<organism evidence="2 3">
    <name type="scientific">Clostridium isatidis</name>
    <dbReference type="NCBI Taxonomy" id="182773"/>
    <lineage>
        <taxon>Bacteria</taxon>
        <taxon>Bacillati</taxon>
        <taxon>Bacillota</taxon>
        <taxon>Clostridia</taxon>
        <taxon>Eubacteriales</taxon>
        <taxon>Clostridiaceae</taxon>
        <taxon>Clostridium</taxon>
    </lineage>
</organism>
<dbReference type="RefSeq" id="WP_119864980.1">
    <property type="nucleotide sequence ID" value="NZ_CP016786.1"/>
</dbReference>
<protein>
    <recommendedName>
        <fullName evidence="1">Metallo-beta-lactamase domain-containing protein</fullName>
    </recommendedName>
</protein>
<dbReference type="SMART" id="SM00849">
    <property type="entry name" value="Lactamase_B"/>
    <property type="match status" value="1"/>
</dbReference>
<dbReference type="OrthoDB" id="9761531at2"/>
<sequence length="277" mass="31358">MKYFTSEKISENIIRIRDICGVYQYLVIGDEKACLLDTGCGFGNLREYVNTLTDKDYFVILTHGHIDHASGASLFEDKEIYMNLLDKELLKVHTAFEVRKEYAKVVNETAEIPESEYNPLFNGELLPLTDGQEFDLGNLTIQAIHTPGHTQGMTMILIKEERTILFGDGCGISVLLLDEYASSVSEYLDTLITLKNYENQYDYIIRNHGTGKSPKDLLDNVIECCKLVINGTDDKYPARNIPIKVENAFFAKTLKDNSTDRVDGKEGNIVYTLDKIK</sequence>
<dbReference type="AlphaFoldDB" id="A0A343JBD6"/>
<reference evidence="2 3" key="1">
    <citation type="submission" date="2016-08" db="EMBL/GenBank/DDBJ databases">
        <title>Complete Genome Sequence Of The Indigo Reducing Clostridium isatidis DSM15098.</title>
        <authorList>
            <person name="Little G.T."/>
            <person name="Minton N.P."/>
        </authorList>
    </citation>
    <scope>NUCLEOTIDE SEQUENCE [LARGE SCALE GENOMIC DNA]</scope>
    <source>
        <strain evidence="2 3">DSM 15098</strain>
    </source>
</reference>
<evidence type="ECO:0000259" key="1">
    <source>
        <dbReference type="SMART" id="SM00849"/>
    </source>
</evidence>
<dbReference type="KEGG" id="cia:BEN51_04975"/>
<evidence type="ECO:0000313" key="2">
    <source>
        <dbReference type="EMBL" id="ASW42844.1"/>
    </source>
</evidence>
<dbReference type="InterPro" id="IPR050855">
    <property type="entry name" value="NDM-1-like"/>
</dbReference>
<dbReference type="Pfam" id="PF00753">
    <property type="entry name" value="Lactamase_B"/>
    <property type="match status" value="1"/>
</dbReference>
<dbReference type="InterPro" id="IPR036866">
    <property type="entry name" value="RibonucZ/Hydroxyglut_hydro"/>
</dbReference>
<proteinExistence type="predicted"/>
<evidence type="ECO:0000313" key="3">
    <source>
        <dbReference type="Proteomes" id="UP000264883"/>
    </source>
</evidence>
<feature type="domain" description="Metallo-beta-lactamase" evidence="1">
    <location>
        <begin position="21"/>
        <end position="208"/>
    </location>
</feature>
<keyword evidence="3" id="KW-1185">Reference proteome</keyword>
<dbReference type="PANTHER" id="PTHR42951">
    <property type="entry name" value="METALLO-BETA-LACTAMASE DOMAIN-CONTAINING"/>
    <property type="match status" value="1"/>
</dbReference>
<dbReference type="Gene3D" id="3.60.15.10">
    <property type="entry name" value="Ribonuclease Z/Hydroxyacylglutathione hydrolase-like"/>
    <property type="match status" value="1"/>
</dbReference>
<accession>A0A343JBD6</accession>
<dbReference type="PANTHER" id="PTHR42951:SF22">
    <property type="entry name" value="METALLO BETA-LACTAMASE SUPERFAMILY LIPOPROTEIN"/>
    <property type="match status" value="1"/>
</dbReference>
<name>A0A343JBD6_9CLOT</name>